<feature type="region of interest" description="Disordered" evidence="1">
    <location>
        <begin position="415"/>
        <end position="435"/>
    </location>
</feature>
<organism evidence="2 3">
    <name type="scientific">Rhodotorula mucilaginosa</name>
    <name type="common">Yeast</name>
    <name type="synonym">Rhodotorula rubra</name>
    <dbReference type="NCBI Taxonomy" id="5537"/>
    <lineage>
        <taxon>Eukaryota</taxon>
        <taxon>Fungi</taxon>
        <taxon>Dikarya</taxon>
        <taxon>Basidiomycota</taxon>
        <taxon>Pucciniomycotina</taxon>
        <taxon>Microbotryomycetes</taxon>
        <taxon>Sporidiobolales</taxon>
        <taxon>Sporidiobolaceae</taxon>
        <taxon>Rhodotorula</taxon>
    </lineage>
</organism>
<feature type="compositionally biased region" description="Pro residues" evidence="1">
    <location>
        <begin position="218"/>
        <end position="236"/>
    </location>
</feature>
<evidence type="ECO:0000256" key="1">
    <source>
        <dbReference type="SAM" id="MobiDB-lite"/>
    </source>
</evidence>
<gene>
    <name evidence="2" type="ORF">C6P46_000979</name>
</gene>
<dbReference type="EMBL" id="PUHQ01000120">
    <property type="protein sequence ID" value="KAG0655439.1"/>
    <property type="molecule type" value="Genomic_DNA"/>
</dbReference>
<feature type="region of interest" description="Disordered" evidence="1">
    <location>
        <begin position="212"/>
        <end position="243"/>
    </location>
</feature>
<evidence type="ECO:0000313" key="2">
    <source>
        <dbReference type="EMBL" id="KAG0655439.1"/>
    </source>
</evidence>
<reference evidence="2 3" key="1">
    <citation type="submission" date="2020-11" db="EMBL/GenBank/DDBJ databases">
        <title>Kefir isolates.</title>
        <authorList>
            <person name="Marcisauskas S."/>
            <person name="Kim Y."/>
            <person name="Blasche S."/>
        </authorList>
    </citation>
    <scope>NUCLEOTIDE SEQUENCE [LARGE SCALE GENOMIC DNA]</scope>
    <source>
        <strain evidence="2 3">KR</strain>
    </source>
</reference>
<name>A0A9P6VW36_RHOMI</name>
<keyword evidence="3" id="KW-1185">Reference proteome</keyword>
<feature type="compositionally biased region" description="Polar residues" evidence="1">
    <location>
        <begin position="416"/>
        <end position="435"/>
    </location>
</feature>
<proteinExistence type="predicted"/>
<accession>A0A9P6VW36</accession>
<dbReference type="Proteomes" id="UP000777482">
    <property type="component" value="Unassembled WGS sequence"/>
</dbReference>
<evidence type="ECO:0000313" key="3">
    <source>
        <dbReference type="Proteomes" id="UP000777482"/>
    </source>
</evidence>
<sequence>MSHSGPANGAGEAARRLRHNGQYVARLQDIVNKCHDRIQLLTEGSLAEVGGSADELKQAVLAWGQTVLAPELLIQLRVKARSPIASRLEALAKEGLYDFTNSADAPQGVEPCKLGTVYGRIWDIIHAALSRAENLSDQKLREIIQDSSSRKVEVALWVERMLDPVRELMKLLLTTLTGTAKTAQFSVYPPQNQALAPPGGVHPAYAVTYAGAMGGHSPPNPPPPPPPPLPLNPLPNPHGLAGPSQVYQSIPPGSFFPITGPQANWSGHHHHVPMSPPAGWAIRINPFVIHHHSSSNMFPTIQASGTVHAVAGTDQADPPSPDGEYAAHVNDIVQACHDRLDLLKRRMLPYATKDSNALKTAVRHWAQAVLAPASLGRLATKARTPILQELRELRQQAGSVGFGETIHWPLSPLKNPLTNMPTSSSASSETKFLTS</sequence>
<comment type="caution">
    <text evidence="2">The sequence shown here is derived from an EMBL/GenBank/DDBJ whole genome shotgun (WGS) entry which is preliminary data.</text>
</comment>
<protein>
    <submittedName>
        <fullName evidence="2">Uncharacterized protein</fullName>
    </submittedName>
</protein>
<dbReference type="AlphaFoldDB" id="A0A9P6VW36"/>